<evidence type="ECO:0000259" key="4">
    <source>
        <dbReference type="SMART" id="SM00382"/>
    </source>
</evidence>
<dbReference type="Pfam" id="PF01695">
    <property type="entry name" value="IstB_IS21"/>
    <property type="match status" value="1"/>
</dbReference>
<organism evidence="5 6">
    <name type="scientific">Slackia isoflavoniconvertens</name>
    <dbReference type="NCBI Taxonomy" id="572010"/>
    <lineage>
        <taxon>Bacteria</taxon>
        <taxon>Bacillati</taxon>
        <taxon>Actinomycetota</taxon>
        <taxon>Coriobacteriia</taxon>
        <taxon>Eggerthellales</taxon>
        <taxon>Eggerthellaceae</taxon>
        <taxon>Slackia</taxon>
    </lineage>
</organism>
<dbReference type="NCBIfam" id="NF038214">
    <property type="entry name" value="IS21_help_AAA"/>
    <property type="match status" value="1"/>
</dbReference>
<dbReference type="InterPro" id="IPR047661">
    <property type="entry name" value="IstB"/>
</dbReference>
<dbReference type="CDD" id="cd00009">
    <property type="entry name" value="AAA"/>
    <property type="match status" value="1"/>
</dbReference>
<dbReference type="InterPro" id="IPR003593">
    <property type="entry name" value="AAA+_ATPase"/>
</dbReference>
<dbReference type="PANTHER" id="PTHR30050">
    <property type="entry name" value="CHROMOSOMAL REPLICATION INITIATOR PROTEIN DNAA"/>
    <property type="match status" value="1"/>
</dbReference>
<dbReference type="AlphaFoldDB" id="A0A369L9X0"/>
<dbReference type="InterPro" id="IPR002611">
    <property type="entry name" value="IstB_ATP-bd"/>
</dbReference>
<dbReference type="SMART" id="SM00382">
    <property type="entry name" value="AAA"/>
    <property type="match status" value="1"/>
</dbReference>
<evidence type="ECO:0000256" key="1">
    <source>
        <dbReference type="ARBA" id="ARBA00008059"/>
    </source>
</evidence>
<dbReference type="PIRSF" id="PIRSF003073">
    <property type="entry name" value="DNAC_TnpB_IstB"/>
    <property type="match status" value="1"/>
</dbReference>
<dbReference type="Gene3D" id="3.40.50.300">
    <property type="entry name" value="P-loop containing nucleotide triphosphate hydrolases"/>
    <property type="match status" value="1"/>
</dbReference>
<name>A0A369L9X0_9ACTN</name>
<keyword evidence="2" id="KW-0547">Nucleotide-binding</keyword>
<keyword evidence="3" id="KW-0067">ATP-binding</keyword>
<protein>
    <submittedName>
        <fullName evidence="5">AAA family ATPase</fullName>
    </submittedName>
</protein>
<evidence type="ECO:0000256" key="3">
    <source>
        <dbReference type="ARBA" id="ARBA00022840"/>
    </source>
</evidence>
<dbReference type="EMBL" id="PPTO01000016">
    <property type="protein sequence ID" value="RDB55974.1"/>
    <property type="molecule type" value="Genomic_DNA"/>
</dbReference>
<evidence type="ECO:0000256" key="2">
    <source>
        <dbReference type="ARBA" id="ARBA00022741"/>
    </source>
</evidence>
<evidence type="ECO:0000313" key="6">
    <source>
        <dbReference type="Proteomes" id="UP000253975"/>
    </source>
</evidence>
<dbReference type="Proteomes" id="UP000253975">
    <property type="component" value="Unassembled WGS sequence"/>
</dbReference>
<dbReference type="GO" id="GO:0005524">
    <property type="term" value="F:ATP binding"/>
    <property type="evidence" value="ECO:0007669"/>
    <property type="project" value="UniProtKB-KW"/>
</dbReference>
<comment type="caution">
    <text evidence="5">The sequence shown here is derived from an EMBL/GenBank/DDBJ whole genome shotgun (WGS) entry which is preliminary data.</text>
</comment>
<dbReference type="RefSeq" id="WP_114616133.1">
    <property type="nucleotide sequence ID" value="NZ_PPTO01000016.1"/>
</dbReference>
<dbReference type="PANTHER" id="PTHR30050:SF4">
    <property type="entry name" value="ATP-BINDING PROTEIN RV3427C IN INSERTION SEQUENCE-RELATED"/>
    <property type="match status" value="1"/>
</dbReference>
<evidence type="ECO:0000313" key="5">
    <source>
        <dbReference type="EMBL" id="RDB55974.1"/>
    </source>
</evidence>
<reference evidence="5 6" key="1">
    <citation type="journal article" date="2018" name="Elife">
        <title>Discovery and characterization of a prevalent human gut bacterial enzyme sufficient for the inactivation of a family of plant toxins.</title>
        <authorList>
            <person name="Koppel N."/>
            <person name="Bisanz J.E."/>
            <person name="Pandelia M.E."/>
            <person name="Turnbaugh P.J."/>
            <person name="Balskus E.P."/>
        </authorList>
    </citation>
    <scope>NUCLEOTIDE SEQUENCE [LARGE SCALE GENOMIC DNA]</scope>
    <source>
        <strain evidence="5 6">OB21 GAM31</strain>
    </source>
</reference>
<dbReference type="InterPro" id="IPR027417">
    <property type="entry name" value="P-loop_NTPase"/>
</dbReference>
<proteinExistence type="inferred from homology"/>
<accession>A0A369L9X0</accession>
<dbReference type="GO" id="GO:0006260">
    <property type="term" value="P:DNA replication"/>
    <property type="evidence" value="ECO:0007669"/>
    <property type="project" value="TreeGrafter"/>
</dbReference>
<sequence>MAYLKSEELQAFKALARMLYFSNDTIKHFLENATAGQITAVGDMIKFELSVRDARKIERLMRKAKFPQIKTFEGYDYSQISFPEGYSKDDLESLEFVNAAQDFVFYGQTGRGKTHLAIAVGIRCVQSGKIVRFFTAADLVMALERAKRENTLEALLKDIAKSDLIIIDELGYVPLSQESARLLFQVMSECYEKRSLVITTNIEFSKWGVVFGDDKLASAIIDRIMHHGRLVEFGGASKRMENALMLGKSRE</sequence>
<dbReference type="SUPFAM" id="SSF52540">
    <property type="entry name" value="P-loop containing nucleoside triphosphate hydrolases"/>
    <property type="match status" value="1"/>
</dbReference>
<comment type="similarity">
    <text evidence="1">Belongs to the IS21/IS1162 putative ATP-binding protein family.</text>
</comment>
<feature type="domain" description="AAA+ ATPase" evidence="4">
    <location>
        <begin position="99"/>
        <end position="231"/>
    </location>
</feature>
<gene>
    <name evidence="5" type="ORF">C1881_08675</name>
</gene>
<dbReference type="InterPro" id="IPR028350">
    <property type="entry name" value="DNAC/IstB-like"/>
</dbReference>